<proteinExistence type="predicted"/>
<evidence type="ECO:0000313" key="1">
    <source>
        <dbReference type="EMBL" id="CAH1576613.1"/>
    </source>
</evidence>
<organism evidence="1 2">
    <name type="scientific">Vibrio jasicida</name>
    <dbReference type="NCBI Taxonomy" id="766224"/>
    <lineage>
        <taxon>Bacteria</taxon>
        <taxon>Pseudomonadati</taxon>
        <taxon>Pseudomonadota</taxon>
        <taxon>Gammaproteobacteria</taxon>
        <taxon>Vibrionales</taxon>
        <taxon>Vibrionaceae</taxon>
        <taxon>Vibrio</taxon>
    </lineage>
</organism>
<sequence length="67" mass="7739">MINNAFNRCLMSLNLICESGKLYGFFWENRREVEPTKHSVLQLPNSVISYFRSNVRTGCSLNAENKP</sequence>
<gene>
    <name evidence="1" type="ORF">THF1A12_140050</name>
</gene>
<evidence type="ECO:0000313" key="2">
    <source>
        <dbReference type="Proteomes" id="UP001295462"/>
    </source>
</evidence>
<protein>
    <submittedName>
        <fullName evidence="1">Uncharacterized protein</fullName>
    </submittedName>
</protein>
<dbReference type="AlphaFoldDB" id="A0AAU9QHJ1"/>
<name>A0AAU9QHJ1_9VIBR</name>
<dbReference type="Proteomes" id="UP001295462">
    <property type="component" value="Unassembled WGS sequence"/>
</dbReference>
<accession>A0AAU9QHJ1</accession>
<comment type="caution">
    <text evidence="1">The sequence shown here is derived from an EMBL/GenBank/DDBJ whole genome shotgun (WGS) entry which is preliminary data.</text>
</comment>
<reference evidence="1" key="1">
    <citation type="submission" date="2022-01" db="EMBL/GenBank/DDBJ databases">
        <authorList>
            <person name="Lagorce A."/>
        </authorList>
    </citation>
    <scope>NUCLEOTIDE SEQUENCE</scope>
    <source>
        <strain evidence="1">Th15_F1_A12</strain>
    </source>
</reference>
<dbReference type="EMBL" id="CAKMUD010000046">
    <property type="protein sequence ID" value="CAH1576613.1"/>
    <property type="molecule type" value="Genomic_DNA"/>
</dbReference>